<evidence type="ECO:0000313" key="1">
    <source>
        <dbReference type="EMBL" id="KAK9237171.1"/>
    </source>
</evidence>
<dbReference type="EMBL" id="MU971373">
    <property type="protein sequence ID" value="KAK9237171.1"/>
    <property type="molecule type" value="Genomic_DNA"/>
</dbReference>
<protein>
    <submittedName>
        <fullName evidence="1">Uncharacterized protein</fullName>
    </submittedName>
</protein>
<sequence length="80" mass="8688">MESDRYPQLWYDSKRQIAVVVAAGVPLQSDMAGELLDSIIRDVRPEFSSNITSGLRLSLPRGRQLGTLVTAAQGEAGISQ</sequence>
<proteinExistence type="predicted"/>
<reference evidence="2" key="1">
    <citation type="journal article" date="2024" name="Front. Bioeng. Biotechnol.">
        <title>Genome-scale model development and genomic sequencing of the oleaginous clade Lipomyces.</title>
        <authorList>
            <person name="Czajka J.J."/>
            <person name="Han Y."/>
            <person name="Kim J."/>
            <person name="Mondo S.J."/>
            <person name="Hofstad B.A."/>
            <person name="Robles A."/>
            <person name="Haridas S."/>
            <person name="Riley R."/>
            <person name="LaButti K."/>
            <person name="Pangilinan J."/>
            <person name="Andreopoulos W."/>
            <person name="Lipzen A."/>
            <person name="Yan J."/>
            <person name="Wang M."/>
            <person name="Ng V."/>
            <person name="Grigoriev I.V."/>
            <person name="Spatafora J.W."/>
            <person name="Magnuson J.K."/>
            <person name="Baker S.E."/>
            <person name="Pomraning K.R."/>
        </authorList>
    </citation>
    <scope>NUCLEOTIDE SEQUENCE [LARGE SCALE GENOMIC DNA]</scope>
    <source>
        <strain evidence="2">CBS 7786</strain>
    </source>
</reference>
<evidence type="ECO:0000313" key="2">
    <source>
        <dbReference type="Proteomes" id="UP001433508"/>
    </source>
</evidence>
<keyword evidence="2" id="KW-1185">Reference proteome</keyword>
<dbReference type="Proteomes" id="UP001433508">
    <property type="component" value="Unassembled WGS sequence"/>
</dbReference>
<comment type="caution">
    <text evidence="1">The sequence shown here is derived from an EMBL/GenBank/DDBJ whole genome shotgun (WGS) entry which is preliminary data.</text>
</comment>
<organism evidence="1 2">
    <name type="scientific">Lipomyces kononenkoae</name>
    <name type="common">Yeast</name>
    <dbReference type="NCBI Taxonomy" id="34357"/>
    <lineage>
        <taxon>Eukaryota</taxon>
        <taxon>Fungi</taxon>
        <taxon>Dikarya</taxon>
        <taxon>Ascomycota</taxon>
        <taxon>Saccharomycotina</taxon>
        <taxon>Lipomycetes</taxon>
        <taxon>Lipomycetales</taxon>
        <taxon>Lipomycetaceae</taxon>
        <taxon>Lipomyces</taxon>
    </lineage>
</organism>
<accession>A0ACC3T0M3</accession>
<name>A0ACC3T0M3_LIPKO</name>
<gene>
    <name evidence="1" type="ORF">V1525DRAFT_404824</name>
</gene>